<dbReference type="KEGG" id="slia:HA039_12905"/>
<evidence type="ECO:0000259" key="1">
    <source>
        <dbReference type="Pfam" id="PF06172"/>
    </source>
</evidence>
<dbReference type="Gene3D" id="2.60.120.10">
    <property type="entry name" value="Jelly Rolls"/>
    <property type="match status" value="1"/>
</dbReference>
<name>A0A6G9GY08_9ACTN</name>
<evidence type="ECO:0000313" key="3">
    <source>
        <dbReference type="Proteomes" id="UP000501179"/>
    </source>
</evidence>
<organism evidence="2 3">
    <name type="scientific">Streptomyces liangshanensis</name>
    <dbReference type="NCBI Taxonomy" id="2717324"/>
    <lineage>
        <taxon>Bacteria</taxon>
        <taxon>Bacillati</taxon>
        <taxon>Actinomycetota</taxon>
        <taxon>Actinomycetes</taxon>
        <taxon>Kitasatosporales</taxon>
        <taxon>Streptomycetaceae</taxon>
        <taxon>Streptomyces</taxon>
    </lineage>
</organism>
<dbReference type="InterPro" id="IPR014710">
    <property type="entry name" value="RmlC-like_jellyroll"/>
</dbReference>
<dbReference type="Pfam" id="PF06172">
    <property type="entry name" value="Cupin_5"/>
    <property type="match status" value="1"/>
</dbReference>
<dbReference type="AlphaFoldDB" id="A0A6G9GY08"/>
<dbReference type="Proteomes" id="UP000501179">
    <property type="component" value="Chromosome"/>
</dbReference>
<dbReference type="PANTHER" id="PTHR33387:SF3">
    <property type="entry name" value="DUF985 DOMAIN-CONTAINING PROTEIN"/>
    <property type="match status" value="1"/>
</dbReference>
<dbReference type="CDD" id="cd06121">
    <property type="entry name" value="cupin_YML079wp"/>
    <property type="match status" value="1"/>
</dbReference>
<dbReference type="PANTHER" id="PTHR33387">
    <property type="entry name" value="RMLC-LIKE JELLY ROLL FOLD PROTEIN"/>
    <property type="match status" value="1"/>
</dbReference>
<keyword evidence="3" id="KW-1185">Reference proteome</keyword>
<evidence type="ECO:0000313" key="2">
    <source>
        <dbReference type="EMBL" id="QIQ03104.1"/>
    </source>
</evidence>
<dbReference type="SUPFAM" id="SSF51182">
    <property type="entry name" value="RmlC-like cupins"/>
    <property type="match status" value="1"/>
</dbReference>
<proteinExistence type="predicted"/>
<dbReference type="InterPro" id="IPR009327">
    <property type="entry name" value="Cupin_DUF985"/>
</dbReference>
<reference evidence="2 3" key="1">
    <citation type="submission" date="2020-03" db="EMBL/GenBank/DDBJ databases">
        <title>A novel species.</title>
        <authorList>
            <person name="Gao J."/>
        </authorList>
    </citation>
    <scope>NUCLEOTIDE SEQUENCE [LARGE SCALE GENOMIC DNA]</scope>
    <source>
        <strain evidence="2 3">QMT-12</strain>
    </source>
</reference>
<dbReference type="InterPro" id="IPR039935">
    <property type="entry name" value="YML079W-like"/>
</dbReference>
<gene>
    <name evidence="2" type="ORF">HA039_12905</name>
</gene>
<sequence>MTDNSPLVALLGLEKHVEGGWFKETWRTTGTATPEGYPGPRAHATGIYFLLHPGERSRRHRVRSDEVWLWHRGGPLRLYIGGTKDDPSGAEEHLLGPGVENGERPQLLVPAGAWQSAEPAGDEPVLVTCVVAPGFDFADFTLDPADPPPSAG</sequence>
<dbReference type="RefSeq" id="WP_167028383.1">
    <property type="nucleotide sequence ID" value="NZ_CP050177.1"/>
</dbReference>
<accession>A0A6G9GY08</accession>
<dbReference type="InterPro" id="IPR011051">
    <property type="entry name" value="RmlC_Cupin_sf"/>
</dbReference>
<feature type="domain" description="DUF985" evidence="1">
    <location>
        <begin position="7"/>
        <end position="142"/>
    </location>
</feature>
<protein>
    <submittedName>
        <fullName evidence="2">Cupin domain-containing protein</fullName>
    </submittedName>
</protein>
<dbReference type="EMBL" id="CP050177">
    <property type="protein sequence ID" value="QIQ03104.1"/>
    <property type="molecule type" value="Genomic_DNA"/>
</dbReference>